<keyword evidence="4" id="KW-1185">Reference proteome</keyword>
<evidence type="ECO:0000256" key="1">
    <source>
        <dbReference type="SAM" id="MobiDB-lite"/>
    </source>
</evidence>
<name>A0ABU8P0S9_9CORY</name>
<evidence type="ECO:0000313" key="3">
    <source>
        <dbReference type="EMBL" id="MEJ4100877.1"/>
    </source>
</evidence>
<dbReference type="PROSITE" id="PS51257">
    <property type="entry name" value="PROKAR_LIPOPROTEIN"/>
    <property type="match status" value="1"/>
</dbReference>
<gene>
    <name evidence="3" type="ORF">V5S96_10995</name>
</gene>
<feature type="signal peptide" evidence="2">
    <location>
        <begin position="1"/>
        <end position="22"/>
    </location>
</feature>
<dbReference type="Proteomes" id="UP001359781">
    <property type="component" value="Unassembled WGS sequence"/>
</dbReference>
<proteinExistence type="predicted"/>
<sequence length="160" mass="16436">MKKHIVLATAVAGMAFTITACGSSGPSEDEGAATTTQTTASSTTPETSTTAPADTEEPISEETSPSETVEMPAVAPEAPPAQPEAVAPAQQPEIYEPPAADYSPPGVYGTQGAPQAEPPTMLNKTIDHCATDPNLYQRGTTFFTDGTTGWTQECASQMGG</sequence>
<feature type="compositionally biased region" description="Low complexity" evidence="1">
    <location>
        <begin position="32"/>
        <end position="53"/>
    </location>
</feature>
<feature type="region of interest" description="Disordered" evidence="1">
    <location>
        <begin position="23"/>
        <end position="121"/>
    </location>
</feature>
<dbReference type="RefSeq" id="WP_337891011.1">
    <property type="nucleotide sequence ID" value="NZ_JBAHVI010000012.1"/>
</dbReference>
<evidence type="ECO:0000256" key="2">
    <source>
        <dbReference type="SAM" id="SignalP"/>
    </source>
</evidence>
<evidence type="ECO:0008006" key="5">
    <source>
        <dbReference type="Google" id="ProtNLM"/>
    </source>
</evidence>
<keyword evidence="2" id="KW-0732">Signal</keyword>
<feature type="chain" id="PRO_5047299686" description="Secreted protein" evidence="2">
    <location>
        <begin position="23"/>
        <end position="160"/>
    </location>
</feature>
<accession>A0ABU8P0S9</accession>
<dbReference type="EMBL" id="JBAHVJ010000013">
    <property type="protein sequence ID" value="MEJ4100877.1"/>
    <property type="molecule type" value="Genomic_DNA"/>
</dbReference>
<feature type="compositionally biased region" description="Low complexity" evidence="1">
    <location>
        <begin position="83"/>
        <end position="93"/>
    </location>
</feature>
<feature type="compositionally biased region" description="Low complexity" evidence="1">
    <location>
        <begin position="61"/>
        <end position="76"/>
    </location>
</feature>
<protein>
    <recommendedName>
        <fullName evidence="5">Secreted protein</fullName>
    </recommendedName>
</protein>
<organism evidence="3 4">
    <name type="scientific">Corynebacterium mastitidis</name>
    <dbReference type="NCBI Taxonomy" id="161890"/>
    <lineage>
        <taxon>Bacteria</taxon>
        <taxon>Bacillati</taxon>
        <taxon>Actinomycetota</taxon>
        <taxon>Actinomycetes</taxon>
        <taxon>Mycobacteriales</taxon>
        <taxon>Corynebacteriaceae</taxon>
        <taxon>Corynebacterium</taxon>
    </lineage>
</organism>
<evidence type="ECO:0000313" key="4">
    <source>
        <dbReference type="Proteomes" id="UP001359781"/>
    </source>
</evidence>
<comment type="caution">
    <text evidence="3">The sequence shown here is derived from an EMBL/GenBank/DDBJ whole genome shotgun (WGS) entry which is preliminary data.</text>
</comment>
<reference evidence="3 4" key="1">
    <citation type="submission" date="2024-02" db="EMBL/GenBank/DDBJ databases">
        <title>Whole genome sequencing and characterization of Corynebacterium isolated from the ocular surface of dry eye disease sufferers.</title>
        <authorList>
            <person name="Naqvi M."/>
        </authorList>
    </citation>
    <scope>NUCLEOTIDE SEQUENCE [LARGE SCALE GENOMIC DNA]</scope>
    <source>
        <strain evidence="3 4">PCRF</strain>
    </source>
</reference>